<keyword evidence="6" id="KW-1185">Reference proteome</keyword>
<evidence type="ECO:0000256" key="4">
    <source>
        <dbReference type="ARBA" id="ARBA00022729"/>
    </source>
</evidence>
<dbReference type="PANTHER" id="PTHR30532">
    <property type="entry name" value="IRON III DICITRATE-BINDING PERIPLASMIC PROTEIN"/>
    <property type="match status" value="1"/>
</dbReference>
<accession>A0A1G6NUQ6</accession>
<protein>
    <submittedName>
        <fullName evidence="5">Iron complex transport system substrate-binding protein</fullName>
    </submittedName>
</protein>
<dbReference type="PROSITE" id="PS50983">
    <property type="entry name" value="FE_B12_PBP"/>
    <property type="match status" value="1"/>
</dbReference>
<evidence type="ECO:0000313" key="6">
    <source>
        <dbReference type="Proteomes" id="UP000199494"/>
    </source>
</evidence>
<dbReference type="CDD" id="cd01146">
    <property type="entry name" value="FhuD"/>
    <property type="match status" value="1"/>
</dbReference>
<dbReference type="Proteomes" id="UP000199494">
    <property type="component" value="Unassembled WGS sequence"/>
</dbReference>
<dbReference type="SUPFAM" id="SSF53807">
    <property type="entry name" value="Helical backbone' metal receptor"/>
    <property type="match status" value="1"/>
</dbReference>
<dbReference type="Gene3D" id="3.40.50.1980">
    <property type="entry name" value="Nitrogenase molybdenum iron protein domain"/>
    <property type="match status" value="2"/>
</dbReference>
<dbReference type="EMBL" id="FMZE01000003">
    <property type="protein sequence ID" value="SDC71381.1"/>
    <property type="molecule type" value="Genomic_DNA"/>
</dbReference>
<gene>
    <name evidence="5" type="ORF">SAMN05421630_103310</name>
</gene>
<evidence type="ECO:0000256" key="2">
    <source>
        <dbReference type="ARBA" id="ARBA00008814"/>
    </source>
</evidence>
<dbReference type="RefSeq" id="WP_245865690.1">
    <property type="nucleotide sequence ID" value="NZ_CP016353.1"/>
</dbReference>
<keyword evidence="3" id="KW-0813">Transport</keyword>
<keyword evidence="4" id="KW-0732">Signal</keyword>
<comment type="similarity">
    <text evidence="2">Belongs to the bacterial solute-binding protein 8 family.</text>
</comment>
<comment type="subcellular location">
    <subcellularLocation>
        <location evidence="1">Cell envelope</location>
    </subcellularLocation>
</comment>
<dbReference type="AlphaFoldDB" id="A0A1G6NUQ6"/>
<evidence type="ECO:0000256" key="3">
    <source>
        <dbReference type="ARBA" id="ARBA00022448"/>
    </source>
</evidence>
<reference evidence="5 6" key="1">
    <citation type="submission" date="2016-10" db="EMBL/GenBank/DDBJ databases">
        <authorList>
            <person name="de Groot N.N."/>
        </authorList>
    </citation>
    <scope>NUCLEOTIDE SEQUENCE [LARGE SCALE GENOMIC DNA]</scope>
    <source>
        <strain evidence="5 6">CGMCC 4.5506</strain>
    </source>
</reference>
<name>A0A1G6NUQ6_9PSEU</name>
<evidence type="ECO:0000256" key="1">
    <source>
        <dbReference type="ARBA" id="ARBA00004196"/>
    </source>
</evidence>
<evidence type="ECO:0000313" key="5">
    <source>
        <dbReference type="EMBL" id="SDC71381.1"/>
    </source>
</evidence>
<dbReference type="InterPro" id="IPR051313">
    <property type="entry name" value="Bact_iron-sidero_bind"/>
</dbReference>
<dbReference type="GO" id="GO:0030288">
    <property type="term" value="C:outer membrane-bounded periplasmic space"/>
    <property type="evidence" value="ECO:0007669"/>
    <property type="project" value="TreeGrafter"/>
</dbReference>
<dbReference type="STRING" id="530584.SAMN05421630_103310"/>
<dbReference type="PANTHER" id="PTHR30532:SF24">
    <property type="entry name" value="FERRIC ENTEROBACTIN-BINDING PERIPLASMIC PROTEIN FEPB"/>
    <property type="match status" value="1"/>
</dbReference>
<organism evidence="5 6">
    <name type="scientific">Prauserella marina</name>
    <dbReference type="NCBI Taxonomy" id="530584"/>
    <lineage>
        <taxon>Bacteria</taxon>
        <taxon>Bacillati</taxon>
        <taxon>Actinomycetota</taxon>
        <taxon>Actinomycetes</taxon>
        <taxon>Pseudonocardiales</taxon>
        <taxon>Pseudonocardiaceae</taxon>
        <taxon>Prauserella</taxon>
    </lineage>
</organism>
<dbReference type="GO" id="GO:1901678">
    <property type="term" value="P:iron coordination entity transport"/>
    <property type="evidence" value="ECO:0007669"/>
    <property type="project" value="UniProtKB-ARBA"/>
</dbReference>
<dbReference type="InterPro" id="IPR002491">
    <property type="entry name" value="ABC_transptr_periplasmic_BD"/>
</dbReference>
<sequence>MSPNNRRSAMERLRLPVLLAGVMVLLAVLAGCGGSSEPAERDSASGGPFPVTIEHKYGSTVIEHKPERVITLGLSDQDAVLALGVKPVGVVDWFKERPYGKWPWTKEKWGNTEPAIVGERDDYNMERIGELGPDLIIAQYSGMTKQQYDTLSELAPVVAQPKGYPDYAAPWQDMARPIGKALGQEAEMNELIDEMDQRYAEVREQHPQFAEQTLIVADSFEPGVFSAFTAADPKAIFFKELGFRLDGKIDELAEEGANTVELSAEQLSTLDTDRLVWVTSSKEANDRIRAESLYQKLKVHQEGRDLFVPYENPDIGAAFSFNTVLSIPYAIDEMVPRLTGQ</sequence>
<dbReference type="PROSITE" id="PS51257">
    <property type="entry name" value="PROKAR_LIPOPROTEIN"/>
    <property type="match status" value="1"/>
</dbReference>
<proteinExistence type="inferred from homology"/>
<dbReference type="Pfam" id="PF01497">
    <property type="entry name" value="Peripla_BP_2"/>
    <property type="match status" value="1"/>
</dbReference>